<dbReference type="InterPro" id="IPR036068">
    <property type="entry name" value="Nicotinate_pribotase-like_C"/>
</dbReference>
<evidence type="ECO:0000256" key="1">
    <source>
        <dbReference type="ARBA" id="ARBA00001936"/>
    </source>
</evidence>
<feature type="domain" description="Nicotinate phosphoribosyltransferase N-terminal" evidence="18">
    <location>
        <begin position="13"/>
        <end position="140"/>
    </location>
</feature>
<feature type="domain" description="Nicotinate/nicotinamide phosphoribosyltransferase" evidence="17">
    <location>
        <begin position="312"/>
        <end position="412"/>
    </location>
</feature>
<name>A0A814VND7_ADIRI</name>
<evidence type="ECO:0000256" key="15">
    <source>
        <dbReference type="ARBA" id="ARBA00048668"/>
    </source>
</evidence>
<evidence type="ECO:0000313" key="20">
    <source>
        <dbReference type="EMBL" id="CAF1189572.1"/>
    </source>
</evidence>
<reference evidence="20" key="1">
    <citation type="submission" date="2021-02" db="EMBL/GenBank/DDBJ databases">
        <authorList>
            <person name="Nowell W R."/>
        </authorList>
    </citation>
    <scope>NUCLEOTIDE SEQUENCE</scope>
</reference>
<evidence type="ECO:0000256" key="10">
    <source>
        <dbReference type="ARBA" id="ARBA00022679"/>
    </source>
</evidence>
<comment type="function">
    <text evidence="14">Catalyzes the first step in the biosynthesis of NAD from nicotinic acid, the ATP-dependent synthesis of beta-nicotinate D-ribonucleotide from nicotinate and 5-phospho-D-ribose 1-phosphate. Helps prevent cellular oxidative stress via its role in NAD biosynthesis.</text>
</comment>
<evidence type="ECO:0000256" key="16">
    <source>
        <dbReference type="RuleBase" id="RU365100"/>
    </source>
</evidence>
<evidence type="ECO:0000259" key="18">
    <source>
        <dbReference type="Pfam" id="PF17767"/>
    </source>
</evidence>
<comment type="cofactor">
    <cofactor evidence="2">
        <name>Mg(2+)</name>
        <dbReference type="ChEBI" id="CHEBI:18420"/>
    </cofactor>
</comment>
<keyword evidence="7" id="KW-0597">Phosphoprotein</keyword>
<dbReference type="PANTHER" id="PTHR11098">
    <property type="entry name" value="NICOTINATE PHOSPHORIBOSYLTRANSFERASE"/>
    <property type="match status" value="1"/>
</dbReference>
<evidence type="ECO:0000256" key="7">
    <source>
        <dbReference type="ARBA" id="ARBA00022553"/>
    </source>
</evidence>
<evidence type="ECO:0000256" key="14">
    <source>
        <dbReference type="ARBA" id="ARBA00023426"/>
    </source>
</evidence>
<dbReference type="FunFam" id="3.20.140.10:FF:000006">
    <property type="entry name" value="Nicotinate phosphoribosyltransferase"/>
    <property type="match status" value="1"/>
</dbReference>
<dbReference type="SUPFAM" id="SSF54675">
    <property type="entry name" value="Nicotinate/Quinolinate PRTase N-terminal domain-like"/>
    <property type="match status" value="1"/>
</dbReference>
<feature type="domain" description="Nicotinate phosphoribosyltransferase C-terminal" evidence="19">
    <location>
        <begin position="416"/>
        <end position="525"/>
    </location>
</feature>
<protein>
    <recommendedName>
        <fullName evidence="6 16">Nicotinate phosphoribosyltransferase</fullName>
        <ecNumber evidence="5 16">6.3.4.21</ecNumber>
    </recommendedName>
</protein>
<dbReference type="InterPro" id="IPR040727">
    <property type="entry name" value="NAPRTase_N"/>
</dbReference>
<dbReference type="GO" id="GO:0005829">
    <property type="term" value="C:cytosol"/>
    <property type="evidence" value="ECO:0007669"/>
    <property type="project" value="TreeGrafter"/>
</dbReference>
<dbReference type="Pfam" id="PF17767">
    <property type="entry name" value="NAPRTase_N"/>
    <property type="match status" value="1"/>
</dbReference>
<evidence type="ECO:0000256" key="6">
    <source>
        <dbReference type="ARBA" id="ARBA00021569"/>
    </source>
</evidence>
<dbReference type="GO" id="GO:0046872">
    <property type="term" value="F:metal ion binding"/>
    <property type="evidence" value="ECO:0007669"/>
    <property type="project" value="UniProtKB-KW"/>
</dbReference>
<dbReference type="AlphaFoldDB" id="A0A814VND7"/>
<keyword evidence="12" id="KW-0460">Magnesium</keyword>
<keyword evidence="11" id="KW-0479">Metal-binding</keyword>
<dbReference type="GO" id="GO:0004516">
    <property type="term" value="F:nicotinate phosphoribosyltransferase activity"/>
    <property type="evidence" value="ECO:0007669"/>
    <property type="project" value="UniProtKB-UniRule"/>
</dbReference>
<dbReference type="Pfam" id="PF04095">
    <property type="entry name" value="NAPRTase"/>
    <property type="match status" value="1"/>
</dbReference>
<gene>
    <name evidence="20" type="ORF">EDS130_LOCUS24723</name>
</gene>
<evidence type="ECO:0000259" key="19">
    <source>
        <dbReference type="Pfam" id="PF17956"/>
    </source>
</evidence>
<keyword evidence="10 16" id="KW-0808">Transferase</keyword>
<dbReference type="GO" id="GO:0016740">
    <property type="term" value="F:transferase activity"/>
    <property type="evidence" value="ECO:0007669"/>
    <property type="project" value="UniProtKB-KW"/>
</dbReference>
<dbReference type="GO" id="GO:0034355">
    <property type="term" value="P:NAD+ biosynthetic process via the salvage pathway"/>
    <property type="evidence" value="ECO:0007669"/>
    <property type="project" value="TreeGrafter"/>
</dbReference>
<dbReference type="Pfam" id="PF17956">
    <property type="entry name" value="NAPRTase_C"/>
    <property type="match status" value="1"/>
</dbReference>
<evidence type="ECO:0000313" key="21">
    <source>
        <dbReference type="Proteomes" id="UP000663852"/>
    </source>
</evidence>
<comment type="catalytic activity">
    <reaction evidence="15 16">
        <text>5-phospho-alpha-D-ribose 1-diphosphate + nicotinate + ATP + H2O = nicotinate beta-D-ribonucleotide + ADP + phosphate + diphosphate</text>
        <dbReference type="Rhea" id="RHEA:36163"/>
        <dbReference type="ChEBI" id="CHEBI:15377"/>
        <dbReference type="ChEBI" id="CHEBI:30616"/>
        <dbReference type="ChEBI" id="CHEBI:32544"/>
        <dbReference type="ChEBI" id="CHEBI:33019"/>
        <dbReference type="ChEBI" id="CHEBI:43474"/>
        <dbReference type="ChEBI" id="CHEBI:57502"/>
        <dbReference type="ChEBI" id="CHEBI:58017"/>
        <dbReference type="ChEBI" id="CHEBI:456216"/>
        <dbReference type="EC" id="6.3.4.21"/>
    </reaction>
</comment>
<comment type="pathway">
    <text evidence="3 16">Cofactor biosynthesis; NAD(+) biosynthesis; nicotinate D-ribonucleotide from nicotinate: step 1/1.</text>
</comment>
<evidence type="ECO:0000256" key="5">
    <source>
        <dbReference type="ARBA" id="ARBA00013236"/>
    </source>
</evidence>
<keyword evidence="13" id="KW-0464">Manganese</keyword>
<dbReference type="PANTHER" id="PTHR11098:SF1">
    <property type="entry name" value="NICOTINATE PHOSPHORIBOSYLTRANSFERASE"/>
    <property type="match status" value="1"/>
</dbReference>
<evidence type="ECO:0000256" key="2">
    <source>
        <dbReference type="ARBA" id="ARBA00001946"/>
    </source>
</evidence>
<dbReference type="FunFam" id="3.20.20.70:FF:000155">
    <property type="entry name" value="Nicotinate phosphoribosyltransferase"/>
    <property type="match status" value="1"/>
</dbReference>
<sequence>MASAEYSSVVQPLLTDLYQISMAYAYWKNNKHQDQSAFDLYFRKNPFDGEFTLFAGLEECLKFVRDYRFQQSDIDYLRTVLPSYVENEFYEYLIQLDMKDMKIYSIPEGSVVFPRIPLLRIEGPIIKAQLLETTLLALVNFASLVATNAARFRATTGSDKTFHEFGLRRAQGPDGALSASKYCYLGGFDGTSNVLAGKLFGIPVKGTHAHAYVSSYKTMDDLKLRELRDQTTGEVRPFAQMCVDYLEKLVPILGFILDEANSGELAAFISYAIAFPTGFLGLVDTYDVLKSGVPNFLAVALALHECHYQAIGLRLDSGDLAYLSLEVRDRFTRTSVAFNIPTIKTLTIVASNDINENILMSLEKQQHAIDTFGIGTHLVTCQKQPALGCVYKLVELNGSPRIKLSQDISKVTIPGRKNLFRLYGQDGKALCDLMTKMDEEEPKARTRILCRHPFLEKKRAYVTPSSVHAMYNLYWTDGEIRHPLPTWEEARKFAQEQIQSLRKDHIRNLNPTPYKVSVTDELYSFMHQLWIESVPIGELS</sequence>
<dbReference type="InterPro" id="IPR041619">
    <property type="entry name" value="NAPRTase_C"/>
</dbReference>
<dbReference type="FunFam" id="3.20.20.70:FF:000173">
    <property type="entry name" value="Nicotinate phosphoribosyltransferase"/>
    <property type="match status" value="1"/>
</dbReference>
<dbReference type="SUPFAM" id="SSF51690">
    <property type="entry name" value="Nicotinate/Quinolinate PRTase C-terminal domain-like"/>
    <property type="match status" value="1"/>
</dbReference>
<evidence type="ECO:0000256" key="13">
    <source>
        <dbReference type="ARBA" id="ARBA00023211"/>
    </source>
</evidence>
<evidence type="ECO:0000256" key="8">
    <source>
        <dbReference type="ARBA" id="ARBA00022598"/>
    </source>
</evidence>
<evidence type="ECO:0000259" key="17">
    <source>
        <dbReference type="Pfam" id="PF04095"/>
    </source>
</evidence>
<keyword evidence="8 16" id="KW-0436">Ligase</keyword>
<dbReference type="InterPro" id="IPR006405">
    <property type="entry name" value="Nic_PRibTrfase_pncB"/>
</dbReference>
<dbReference type="OrthoDB" id="193380at2759"/>
<dbReference type="FunFam" id="3.20.140.10:FF:000002">
    <property type="entry name" value="Nicotinate phosphoribosyltransferase"/>
    <property type="match status" value="1"/>
</dbReference>
<comment type="PTM">
    <text evidence="16">Transiently phosphorylated on a His residue during the reaction cycle. Phosphorylation strongly increases the affinity for substrates and increases the rate of nicotinate D-ribonucleotide production. Dephosphorylation regenerates the low-affinity form of the enzyme, leading to product release.</text>
</comment>
<dbReference type="NCBIfam" id="TIGR01513">
    <property type="entry name" value="NAPRTase_put"/>
    <property type="match status" value="1"/>
</dbReference>
<comment type="caution">
    <text evidence="20">The sequence shown here is derived from an EMBL/GenBank/DDBJ whole genome shotgun (WGS) entry which is preliminary data.</text>
</comment>
<evidence type="ECO:0000256" key="4">
    <source>
        <dbReference type="ARBA" id="ARBA00010897"/>
    </source>
</evidence>
<dbReference type="Gene3D" id="3.20.140.10">
    <property type="entry name" value="nicotinate phosphoribosyltransferase"/>
    <property type="match status" value="2"/>
</dbReference>
<dbReference type="CDD" id="cd01570">
    <property type="entry name" value="NAPRTase_A"/>
    <property type="match status" value="1"/>
</dbReference>
<dbReference type="EMBL" id="CAJNOJ010000142">
    <property type="protein sequence ID" value="CAF1189572.1"/>
    <property type="molecule type" value="Genomic_DNA"/>
</dbReference>
<evidence type="ECO:0000256" key="3">
    <source>
        <dbReference type="ARBA" id="ARBA00004952"/>
    </source>
</evidence>
<dbReference type="EC" id="6.3.4.21" evidence="5 16"/>
<dbReference type="InterPro" id="IPR007229">
    <property type="entry name" value="Nic_PRibTrfase-Fam"/>
</dbReference>
<accession>A0A814VND7</accession>
<comment type="cofactor">
    <cofactor evidence="1">
        <name>Mn(2+)</name>
        <dbReference type="ChEBI" id="CHEBI:29035"/>
    </cofactor>
</comment>
<dbReference type="InterPro" id="IPR041525">
    <property type="entry name" value="N/Namide_PRibTrfase"/>
</dbReference>
<organism evidence="20 21">
    <name type="scientific">Adineta ricciae</name>
    <name type="common">Rotifer</name>
    <dbReference type="NCBI Taxonomy" id="249248"/>
    <lineage>
        <taxon>Eukaryota</taxon>
        <taxon>Metazoa</taxon>
        <taxon>Spiralia</taxon>
        <taxon>Gnathifera</taxon>
        <taxon>Rotifera</taxon>
        <taxon>Eurotatoria</taxon>
        <taxon>Bdelloidea</taxon>
        <taxon>Adinetida</taxon>
        <taxon>Adinetidae</taxon>
        <taxon>Adineta</taxon>
    </lineage>
</organism>
<dbReference type="InterPro" id="IPR013785">
    <property type="entry name" value="Aldolase_TIM"/>
</dbReference>
<proteinExistence type="inferred from homology"/>
<dbReference type="UniPathway" id="UPA00253">
    <property type="reaction ID" value="UER00457"/>
</dbReference>
<dbReference type="Gene3D" id="3.20.20.70">
    <property type="entry name" value="Aldolase class I"/>
    <property type="match status" value="2"/>
</dbReference>
<keyword evidence="9 16" id="KW-0662">Pyridine nucleotide biosynthesis</keyword>
<dbReference type="Proteomes" id="UP000663852">
    <property type="component" value="Unassembled WGS sequence"/>
</dbReference>
<evidence type="ECO:0000256" key="9">
    <source>
        <dbReference type="ARBA" id="ARBA00022642"/>
    </source>
</evidence>
<evidence type="ECO:0000256" key="11">
    <source>
        <dbReference type="ARBA" id="ARBA00022723"/>
    </source>
</evidence>
<dbReference type="PIRSF" id="PIRSF000484">
    <property type="entry name" value="NAPRT"/>
    <property type="match status" value="1"/>
</dbReference>
<comment type="similarity">
    <text evidence="4 16">Belongs to the NAPRTase family.</text>
</comment>
<evidence type="ECO:0000256" key="12">
    <source>
        <dbReference type="ARBA" id="ARBA00022842"/>
    </source>
</evidence>